<proteinExistence type="inferred from homology"/>
<feature type="domain" description="Large ribosomal subunit protein uL6 alpha-beta" evidence="6">
    <location>
        <begin position="12"/>
        <end position="84"/>
    </location>
</feature>
<dbReference type="GO" id="GO:0003735">
    <property type="term" value="F:structural constituent of ribosome"/>
    <property type="evidence" value="ECO:0007669"/>
    <property type="project" value="UniProtKB-UniRule"/>
</dbReference>
<dbReference type="PANTHER" id="PTHR11655:SF16">
    <property type="entry name" value="60S RIBOSOMAL PROTEIN L9"/>
    <property type="match status" value="1"/>
</dbReference>
<reference evidence="7 8" key="1">
    <citation type="submission" date="2016-08" db="EMBL/GenBank/DDBJ databases">
        <title>New Insights into Marine Group III Euryarchaeota, from dark to light.</title>
        <authorList>
            <person name="Haro-Moreno J.M."/>
            <person name="Rodriguez-Valera F."/>
            <person name="Lopez-Garcia P."/>
            <person name="Moreira D."/>
            <person name="Martin-Cuadrado A.B."/>
        </authorList>
    </citation>
    <scope>NUCLEOTIDE SEQUENCE [LARGE SCALE GENOMIC DNA]</scope>
    <source>
        <strain evidence="7">CG-Bathy1</strain>
    </source>
</reference>
<accession>A0A1J5TQF5</accession>
<dbReference type="Pfam" id="PF00347">
    <property type="entry name" value="Ribosomal_L6"/>
    <property type="match status" value="2"/>
</dbReference>
<dbReference type="HAMAP" id="MF_01365_A">
    <property type="entry name" value="Ribosomal_uL6_A"/>
    <property type="match status" value="1"/>
</dbReference>
<dbReference type="FunFam" id="3.90.930.12:FF:000008">
    <property type="entry name" value="50S ribosomal protein L6"/>
    <property type="match status" value="1"/>
</dbReference>
<dbReference type="Gene3D" id="3.90.930.12">
    <property type="entry name" value="Ribosomal protein L6, alpha-beta domain"/>
    <property type="match status" value="2"/>
</dbReference>
<dbReference type="GO" id="GO:0022625">
    <property type="term" value="C:cytosolic large ribosomal subunit"/>
    <property type="evidence" value="ECO:0007669"/>
    <property type="project" value="UniProtKB-UniRule"/>
</dbReference>
<comment type="subunit">
    <text evidence="5">Part of the 50S ribosomal subunit.</text>
</comment>
<gene>
    <name evidence="5" type="primary">rpl6</name>
    <name evidence="7" type="ORF">BEU04_04600</name>
</gene>
<dbReference type="NCBIfam" id="NF004037">
    <property type="entry name" value="PRK05518.1"/>
    <property type="match status" value="1"/>
</dbReference>
<keyword evidence="2 5" id="KW-0694">RNA-binding</keyword>
<evidence type="ECO:0000256" key="2">
    <source>
        <dbReference type="ARBA" id="ARBA00022884"/>
    </source>
</evidence>
<protein>
    <recommendedName>
        <fullName evidence="5">Large ribosomal subunit protein uL6</fullName>
    </recommendedName>
</protein>
<evidence type="ECO:0000256" key="1">
    <source>
        <dbReference type="ARBA" id="ARBA00022730"/>
    </source>
</evidence>
<name>A0A1J5TQF5_9ARCH</name>
<dbReference type="Proteomes" id="UP000183815">
    <property type="component" value="Unassembled WGS sequence"/>
</dbReference>
<comment type="similarity">
    <text evidence="5">Belongs to the universal ribosomal protein uL6 family.</text>
</comment>
<dbReference type="PIRSF" id="PIRSF002162">
    <property type="entry name" value="Ribosomal_L6"/>
    <property type="match status" value="1"/>
</dbReference>
<evidence type="ECO:0000259" key="6">
    <source>
        <dbReference type="Pfam" id="PF00347"/>
    </source>
</evidence>
<keyword evidence="3 5" id="KW-0689">Ribosomal protein</keyword>
<dbReference type="SUPFAM" id="SSF56053">
    <property type="entry name" value="Ribosomal protein L6"/>
    <property type="match status" value="2"/>
</dbReference>
<evidence type="ECO:0000256" key="5">
    <source>
        <dbReference type="HAMAP-Rule" id="MF_01365"/>
    </source>
</evidence>
<evidence type="ECO:0000256" key="4">
    <source>
        <dbReference type="ARBA" id="ARBA00023274"/>
    </source>
</evidence>
<dbReference type="GO" id="GO:0019843">
    <property type="term" value="F:rRNA binding"/>
    <property type="evidence" value="ECO:0007669"/>
    <property type="project" value="UniProtKB-UniRule"/>
</dbReference>
<dbReference type="PROSITE" id="PS00700">
    <property type="entry name" value="RIBOSOMAL_L6_2"/>
    <property type="match status" value="1"/>
</dbReference>
<dbReference type="InterPro" id="IPR020040">
    <property type="entry name" value="Ribosomal_uL6_a/b-dom"/>
</dbReference>
<dbReference type="PANTHER" id="PTHR11655">
    <property type="entry name" value="60S/50S RIBOSOMAL PROTEIN L6/L9"/>
    <property type="match status" value="1"/>
</dbReference>
<keyword evidence="4 5" id="KW-0687">Ribonucleoprotein</keyword>
<keyword evidence="1 5" id="KW-0699">rRNA-binding</keyword>
<feature type="domain" description="Large ribosomal subunit protein uL6 alpha-beta" evidence="6">
    <location>
        <begin position="96"/>
        <end position="170"/>
    </location>
</feature>
<dbReference type="GO" id="GO:0002181">
    <property type="term" value="P:cytoplasmic translation"/>
    <property type="evidence" value="ECO:0007669"/>
    <property type="project" value="TreeGrafter"/>
</dbReference>
<evidence type="ECO:0000256" key="3">
    <source>
        <dbReference type="ARBA" id="ARBA00022980"/>
    </source>
</evidence>
<dbReference type="EMBL" id="MIYU01000007">
    <property type="protein sequence ID" value="OIR18549.1"/>
    <property type="molecule type" value="Genomic_DNA"/>
</dbReference>
<dbReference type="InterPro" id="IPR002359">
    <property type="entry name" value="Ribosomal_uL6_CS2"/>
</dbReference>
<evidence type="ECO:0000313" key="8">
    <source>
        <dbReference type="Proteomes" id="UP000183815"/>
    </source>
</evidence>
<sequence>MNIPKIKHDIAIPEGVSVAYQDGECSVKGPRGELTRRMYDVKLKLETSEEIVSVSGKNVRRKGKALLGTWKAHLNNMINGVNSGFRYEMKVVYSHFPMKVAVKGDVVVIDNYLGEKAPRNAVIVGESKVVVKGKDISIEGNDKEAVGQTAANIEQSTSINNRDRRVFQDGIYVVNKGAISE</sequence>
<organism evidence="7 8">
    <name type="scientific">Marine Group III euryarchaeote CG-Bathy1</name>
    <dbReference type="NCBI Taxonomy" id="1889001"/>
    <lineage>
        <taxon>Archaea</taxon>
        <taxon>Methanobacteriati</taxon>
        <taxon>Thermoplasmatota</taxon>
        <taxon>Thermoplasmata</taxon>
        <taxon>Candidatus Thermoprofundales</taxon>
    </lineage>
</organism>
<comment type="caution">
    <text evidence="7">The sequence shown here is derived from an EMBL/GenBank/DDBJ whole genome shotgun (WGS) entry which is preliminary data.</text>
</comment>
<dbReference type="AlphaFoldDB" id="A0A1J5TQF5"/>
<dbReference type="InterPro" id="IPR019907">
    <property type="entry name" value="Ribosomal_uL6_arc"/>
</dbReference>
<evidence type="ECO:0000313" key="7">
    <source>
        <dbReference type="EMBL" id="OIR18549.1"/>
    </source>
</evidence>
<comment type="function">
    <text evidence="5">This protein binds to the 23S rRNA, and is important in its secondary structure. It is located near the subunit interface in the base of the L7/L12 stalk, and near the tRNA binding site of the peptidyltransferase center.</text>
</comment>
<dbReference type="InterPro" id="IPR000702">
    <property type="entry name" value="Ribosomal_uL6-like"/>
</dbReference>
<dbReference type="InterPro" id="IPR036789">
    <property type="entry name" value="Ribosomal_uL6-like_a/b-dom_sf"/>
</dbReference>
<dbReference type="NCBIfam" id="TIGR03653">
    <property type="entry name" value="uL6_arch"/>
    <property type="match status" value="1"/>
</dbReference>